<reference evidence="1 2" key="1">
    <citation type="submission" date="2018-05" db="EMBL/GenBank/DDBJ databases">
        <title>The Hungate 1000. A catalogue of reference genomes from the rumen microbiome.</title>
        <authorList>
            <person name="Kelly W."/>
        </authorList>
    </citation>
    <scope>NUCLEOTIDE SEQUENCE [LARGE SCALE GENOMIC DNA]</scope>
    <source>
        <strain evidence="1 2">NLAE-zl-C242</strain>
    </source>
</reference>
<evidence type="ECO:0000313" key="1">
    <source>
        <dbReference type="EMBL" id="PWJ23067.1"/>
    </source>
</evidence>
<gene>
    <name evidence="1" type="ORF">A8806_1151</name>
</gene>
<sequence>MSFAKQVKNNLLEIISGMALHPENFSKHPETDFTRNRKLDFPSLLYLIISMETGTVKDELLKFFSYDKDTA</sequence>
<protein>
    <submittedName>
        <fullName evidence="1">Uncharacterized protein</fullName>
    </submittedName>
</protein>
<proteinExistence type="predicted"/>
<feature type="non-terminal residue" evidence="1">
    <location>
        <position position="71"/>
    </location>
</feature>
<name>A0A2Y9BIG6_9FIRM</name>
<accession>A0A2Y9BIG6</accession>
<comment type="caution">
    <text evidence="1">The sequence shown here is derived from an EMBL/GenBank/DDBJ whole genome shotgun (WGS) entry which is preliminary data.</text>
</comment>
<evidence type="ECO:0000313" key="2">
    <source>
        <dbReference type="Proteomes" id="UP000245845"/>
    </source>
</evidence>
<organism evidence="1 2">
    <name type="scientific">Faecalicatena orotica</name>
    <dbReference type="NCBI Taxonomy" id="1544"/>
    <lineage>
        <taxon>Bacteria</taxon>
        <taxon>Bacillati</taxon>
        <taxon>Bacillota</taxon>
        <taxon>Clostridia</taxon>
        <taxon>Lachnospirales</taxon>
        <taxon>Lachnospiraceae</taxon>
        <taxon>Faecalicatena</taxon>
    </lineage>
</organism>
<dbReference type="Proteomes" id="UP000245845">
    <property type="component" value="Unassembled WGS sequence"/>
</dbReference>
<dbReference type="EMBL" id="QGDL01000015">
    <property type="protein sequence ID" value="PWJ23067.1"/>
    <property type="molecule type" value="Genomic_DNA"/>
</dbReference>
<keyword evidence="2" id="KW-1185">Reference proteome</keyword>
<dbReference type="AlphaFoldDB" id="A0A2Y9BIG6"/>